<gene>
    <name evidence="1" type="ORF">ROJ8625_03572</name>
</gene>
<dbReference type="OrthoDB" id="9901980at2"/>
<dbReference type="EMBL" id="FWFK01000007">
    <property type="protein sequence ID" value="SLN68714.1"/>
    <property type="molecule type" value="Genomic_DNA"/>
</dbReference>
<organism evidence="1 2">
    <name type="scientific">Roseivivax jejudonensis</name>
    <dbReference type="NCBI Taxonomy" id="1529041"/>
    <lineage>
        <taxon>Bacteria</taxon>
        <taxon>Pseudomonadati</taxon>
        <taxon>Pseudomonadota</taxon>
        <taxon>Alphaproteobacteria</taxon>
        <taxon>Rhodobacterales</taxon>
        <taxon>Roseobacteraceae</taxon>
        <taxon>Roseivivax</taxon>
    </lineage>
</organism>
<protein>
    <recommendedName>
        <fullName evidence="3">Response regulatory domain-containing protein</fullName>
    </recommendedName>
</protein>
<evidence type="ECO:0008006" key="3">
    <source>
        <dbReference type="Google" id="ProtNLM"/>
    </source>
</evidence>
<name>A0A1X7A2G2_9RHOB</name>
<sequence>MRLIVLSDDRVIAEDAALIARDAAPTAEAVIVASMAEAAALIEAPAAPTAILMVEPRRDLHDHPIALAARARGMWLVVISEDARSFDGGDDTKLLGVQVPFTADSLGTVISRIVRDRPQG</sequence>
<reference evidence="1 2" key="1">
    <citation type="submission" date="2017-03" db="EMBL/GenBank/DDBJ databases">
        <authorList>
            <person name="Afonso C.L."/>
            <person name="Miller P.J."/>
            <person name="Scott M.A."/>
            <person name="Spackman E."/>
            <person name="Goraichik I."/>
            <person name="Dimitrov K.M."/>
            <person name="Suarez D.L."/>
            <person name="Swayne D.E."/>
        </authorList>
    </citation>
    <scope>NUCLEOTIDE SEQUENCE [LARGE SCALE GENOMIC DNA]</scope>
    <source>
        <strain evidence="1 2">CECT 8625</strain>
    </source>
</reference>
<keyword evidence="2" id="KW-1185">Reference proteome</keyword>
<dbReference type="Proteomes" id="UP000193570">
    <property type="component" value="Unassembled WGS sequence"/>
</dbReference>
<proteinExistence type="predicted"/>
<accession>A0A1X7A2G2</accession>
<dbReference type="AlphaFoldDB" id="A0A1X7A2G2"/>
<evidence type="ECO:0000313" key="1">
    <source>
        <dbReference type="EMBL" id="SLN68714.1"/>
    </source>
</evidence>
<evidence type="ECO:0000313" key="2">
    <source>
        <dbReference type="Proteomes" id="UP000193570"/>
    </source>
</evidence>
<dbReference type="RefSeq" id="WP_085793232.1">
    <property type="nucleotide sequence ID" value="NZ_FWFK01000007.1"/>
</dbReference>